<accession>A0A5E8CJK3</accession>
<dbReference type="AlphaFoldDB" id="A0A5E8CJK3"/>
<reference evidence="2" key="1">
    <citation type="submission" date="2019-09" db="EMBL/GenBank/DDBJ databases">
        <authorList>
            <person name="Needham M D."/>
        </authorList>
    </citation>
    <scope>NUCLEOTIDE SEQUENCE</scope>
</reference>
<dbReference type="Pfam" id="PF19165">
    <property type="entry name" value="DUF5847"/>
    <property type="match status" value="1"/>
</dbReference>
<sequence>MSINLNKVKNISGPVSVVSLNGEINGNKKKIVLFGDYHYPMVDQNECKDYDSISIKQYLINVFKDTDKPIDFFLEISPSMFETVKQEDKSYVDIYLNNLRYFFVNEMQNPSFKNVRYQYSDIRKIIYTILHDFLTNNATLENIVKYRNIYDTDIEFLIEKANIVSDSINIIIKALKSNLEEFNKMIQEASEEKKFYMKNIRKIVFNYNHQEVKDQIRQILKIIIVGIKESMQKIINQLKKIQKNKAKKKYSYYDLDKAILKLSQDLYRNLHMTSGFYVMLTDLYTVRRMLDKNYINTAVFYGGAQHMTDILNILVNNFGFNVIDKFSQQDLLITIDRQYFNKYYKEYNQDYLDEKEYYILNQCVDVSNFKKPII</sequence>
<proteinExistence type="predicted"/>
<name>A0A5E8CJK3_9ZZZZ</name>
<protein>
    <submittedName>
        <fullName evidence="2">Uncharacterized protein</fullName>
    </submittedName>
</protein>
<gene>
    <name evidence="2" type="ORF">CPAV1605_942</name>
</gene>
<feature type="coiled-coil region" evidence="1">
    <location>
        <begin position="172"/>
        <end position="199"/>
    </location>
</feature>
<organism evidence="2">
    <name type="scientific">seawater metagenome</name>
    <dbReference type="NCBI Taxonomy" id="1561972"/>
    <lineage>
        <taxon>unclassified sequences</taxon>
        <taxon>metagenomes</taxon>
        <taxon>ecological metagenomes</taxon>
    </lineage>
</organism>
<dbReference type="InterPro" id="IPR043885">
    <property type="entry name" value="DUF5847"/>
</dbReference>
<keyword evidence="1" id="KW-0175">Coiled coil</keyword>
<evidence type="ECO:0000256" key="1">
    <source>
        <dbReference type="SAM" id="Coils"/>
    </source>
</evidence>
<evidence type="ECO:0000313" key="2">
    <source>
        <dbReference type="EMBL" id="VVU95217.1"/>
    </source>
</evidence>
<dbReference type="EMBL" id="CABVLZ010000004">
    <property type="protein sequence ID" value="VVU95217.1"/>
    <property type="molecule type" value="Genomic_DNA"/>
</dbReference>